<dbReference type="Pfam" id="PF00076">
    <property type="entry name" value="RRM_1"/>
    <property type="match status" value="1"/>
</dbReference>
<dbReference type="EnsemblPlants" id="AET5Gv21036700.4">
    <property type="protein sequence ID" value="AET5Gv21036700.4"/>
    <property type="gene ID" value="AET5Gv21036700"/>
</dbReference>
<reference evidence="8" key="5">
    <citation type="journal article" date="2021" name="G3 (Bethesda)">
        <title>Aegilops tauschii genome assembly Aet v5.0 features greater sequence contiguity and improved annotation.</title>
        <authorList>
            <person name="Wang L."/>
            <person name="Zhu T."/>
            <person name="Rodriguez J.C."/>
            <person name="Deal K.R."/>
            <person name="Dubcovsky J."/>
            <person name="McGuire P.E."/>
            <person name="Lux T."/>
            <person name="Spannagl M."/>
            <person name="Mayer K.F.X."/>
            <person name="Baldrich P."/>
            <person name="Meyers B.C."/>
            <person name="Huo N."/>
            <person name="Gu Y.Q."/>
            <person name="Zhou H."/>
            <person name="Devos K.M."/>
            <person name="Bennetzen J.L."/>
            <person name="Unver T."/>
            <person name="Budak H."/>
            <person name="Gulick P.J."/>
            <person name="Galiba G."/>
            <person name="Kalapos B."/>
            <person name="Nelson D.R."/>
            <person name="Li P."/>
            <person name="You F.M."/>
            <person name="Luo M.C."/>
            <person name="Dvorak J."/>
        </authorList>
    </citation>
    <scope>NUCLEOTIDE SEQUENCE [LARGE SCALE GENOMIC DNA]</scope>
    <source>
        <strain evidence="8">cv. AL8/78</strain>
    </source>
</reference>
<dbReference type="Gene3D" id="3.30.70.330">
    <property type="match status" value="1"/>
</dbReference>
<feature type="domain" description="RRM" evidence="7">
    <location>
        <begin position="58"/>
        <end position="106"/>
    </location>
</feature>
<evidence type="ECO:0000256" key="4">
    <source>
        <dbReference type="ARBA" id="ARBA00023242"/>
    </source>
</evidence>
<dbReference type="AlphaFoldDB" id="A0A453M495"/>
<evidence type="ECO:0000256" key="5">
    <source>
        <dbReference type="PROSITE-ProRule" id="PRU00176"/>
    </source>
</evidence>
<sequence>RAPPPSSHARSLQRTPAMGKGKQRVRARGDGAGGEPAGEGEAAVAGGGGAAGGGHTPSTVFVSNLPYTYKSSDLETVFSEVGPVRRCFMVASKGSETSKGFGFVQL</sequence>
<keyword evidence="9" id="KW-1185">Reference proteome</keyword>
<reference evidence="8" key="4">
    <citation type="submission" date="2019-03" db="UniProtKB">
        <authorList>
            <consortium name="EnsemblPlants"/>
        </authorList>
    </citation>
    <scope>IDENTIFICATION</scope>
</reference>
<dbReference type="PROSITE" id="PS50102">
    <property type="entry name" value="RRM"/>
    <property type="match status" value="1"/>
</dbReference>
<evidence type="ECO:0000256" key="6">
    <source>
        <dbReference type="SAM" id="MobiDB-lite"/>
    </source>
</evidence>
<reference evidence="9" key="2">
    <citation type="journal article" date="2017" name="Nat. Plants">
        <title>The Aegilops tauschii genome reveals multiple impacts of transposons.</title>
        <authorList>
            <person name="Zhao G."/>
            <person name="Zou C."/>
            <person name="Li K."/>
            <person name="Wang K."/>
            <person name="Li T."/>
            <person name="Gao L."/>
            <person name="Zhang X."/>
            <person name="Wang H."/>
            <person name="Yang Z."/>
            <person name="Liu X."/>
            <person name="Jiang W."/>
            <person name="Mao L."/>
            <person name="Kong X."/>
            <person name="Jiao Y."/>
            <person name="Jia J."/>
        </authorList>
    </citation>
    <scope>NUCLEOTIDE SEQUENCE [LARGE SCALE GENOMIC DNA]</scope>
    <source>
        <strain evidence="9">cv. AL8/78</strain>
    </source>
</reference>
<proteinExistence type="predicted"/>
<dbReference type="PANTHER" id="PTHR48039:SF5">
    <property type="entry name" value="RNA-BINDING PROTEIN 28"/>
    <property type="match status" value="1"/>
</dbReference>
<evidence type="ECO:0000313" key="9">
    <source>
        <dbReference type="Proteomes" id="UP000015105"/>
    </source>
</evidence>
<accession>A0A453M495</accession>
<evidence type="ECO:0000256" key="1">
    <source>
        <dbReference type="ARBA" id="ARBA00004123"/>
    </source>
</evidence>
<dbReference type="InterPro" id="IPR051945">
    <property type="entry name" value="RRM_MRD1_RNA_proc_ribogen"/>
</dbReference>
<comment type="subcellular location">
    <subcellularLocation>
        <location evidence="1">Nucleus</location>
    </subcellularLocation>
</comment>
<reference evidence="8" key="3">
    <citation type="journal article" date="2017" name="Nature">
        <title>Genome sequence of the progenitor of the wheat D genome Aegilops tauschii.</title>
        <authorList>
            <person name="Luo M.C."/>
            <person name="Gu Y.Q."/>
            <person name="Puiu D."/>
            <person name="Wang H."/>
            <person name="Twardziok S.O."/>
            <person name="Deal K.R."/>
            <person name="Huo N."/>
            <person name="Zhu T."/>
            <person name="Wang L."/>
            <person name="Wang Y."/>
            <person name="McGuire P.E."/>
            <person name="Liu S."/>
            <person name="Long H."/>
            <person name="Ramasamy R.K."/>
            <person name="Rodriguez J.C."/>
            <person name="Van S.L."/>
            <person name="Yuan L."/>
            <person name="Wang Z."/>
            <person name="Xia Z."/>
            <person name="Xiao L."/>
            <person name="Anderson O.D."/>
            <person name="Ouyang S."/>
            <person name="Liang Y."/>
            <person name="Zimin A.V."/>
            <person name="Pertea G."/>
            <person name="Qi P."/>
            <person name="Bennetzen J.L."/>
            <person name="Dai X."/>
            <person name="Dawson M.W."/>
            <person name="Muller H.G."/>
            <person name="Kugler K."/>
            <person name="Rivarola-Duarte L."/>
            <person name="Spannagl M."/>
            <person name="Mayer K.F.X."/>
            <person name="Lu F.H."/>
            <person name="Bevan M.W."/>
            <person name="Leroy P."/>
            <person name="Li P."/>
            <person name="You F.M."/>
            <person name="Sun Q."/>
            <person name="Liu Z."/>
            <person name="Lyons E."/>
            <person name="Wicker T."/>
            <person name="Salzberg S.L."/>
            <person name="Devos K.M."/>
            <person name="Dvorak J."/>
        </authorList>
    </citation>
    <scope>NUCLEOTIDE SEQUENCE [LARGE SCALE GENOMIC DNA]</scope>
    <source>
        <strain evidence="8">cv. AL8/78</strain>
    </source>
</reference>
<protein>
    <recommendedName>
        <fullName evidence="7">RRM domain-containing protein</fullName>
    </recommendedName>
</protein>
<feature type="region of interest" description="Disordered" evidence="6">
    <location>
        <begin position="1"/>
        <end position="57"/>
    </location>
</feature>
<organism evidence="8 9">
    <name type="scientific">Aegilops tauschii subsp. strangulata</name>
    <name type="common">Goatgrass</name>
    <dbReference type="NCBI Taxonomy" id="200361"/>
    <lineage>
        <taxon>Eukaryota</taxon>
        <taxon>Viridiplantae</taxon>
        <taxon>Streptophyta</taxon>
        <taxon>Embryophyta</taxon>
        <taxon>Tracheophyta</taxon>
        <taxon>Spermatophyta</taxon>
        <taxon>Magnoliopsida</taxon>
        <taxon>Liliopsida</taxon>
        <taxon>Poales</taxon>
        <taxon>Poaceae</taxon>
        <taxon>BOP clade</taxon>
        <taxon>Pooideae</taxon>
        <taxon>Triticodae</taxon>
        <taxon>Triticeae</taxon>
        <taxon>Triticinae</taxon>
        <taxon>Aegilops</taxon>
    </lineage>
</organism>
<dbReference type="InterPro" id="IPR000504">
    <property type="entry name" value="RRM_dom"/>
</dbReference>
<dbReference type="GO" id="GO:0005634">
    <property type="term" value="C:nucleus"/>
    <property type="evidence" value="ECO:0007669"/>
    <property type="project" value="UniProtKB-SubCell"/>
</dbReference>
<reference evidence="9" key="1">
    <citation type="journal article" date="2014" name="Science">
        <title>Ancient hybridizations among the ancestral genomes of bread wheat.</title>
        <authorList>
            <consortium name="International Wheat Genome Sequencing Consortium,"/>
            <person name="Marcussen T."/>
            <person name="Sandve S.R."/>
            <person name="Heier L."/>
            <person name="Spannagl M."/>
            <person name="Pfeifer M."/>
            <person name="Jakobsen K.S."/>
            <person name="Wulff B.B."/>
            <person name="Steuernagel B."/>
            <person name="Mayer K.F."/>
            <person name="Olsen O.A."/>
        </authorList>
    </citation>
    <scope>NUCLEOTIDE SEQUENCE [LARGE SCALE GENOMIC DNA]</scope>
    <source>
        <strain evidence="9">cv. AL8/78</strain>
    </source>
</reference>
<keyword evidence="3 5" id="KW-0694">RNA-binding</keyword>
<dbReference type="InterPro" id="IPR035979">
    <property type="entry name" value="RBD_domain_sf"/>
</dbReference>
<name>A0A453M495_AEGTS</name>
<keyword evidence="4" id="KW-0539">Nucleus</keyword>
<evidence type="ECO:0000313" key="8">
    <source>
        <dbReference type="EnsemblPlants" id="AET5Gv21036700.4"/>
    </source>
</evidence>
<evidence type="ECO:0000256" key="3">
    <source>
        <dbReference type="ARBA" id="ARBA00022884"/>
    </source>
</evidence>
<keyword evidence="2" id="KW-0677">Repeat</keyword>
<dbReference type="PANTHER" id="PTHR48039">
    <property type="entry name" value="RNA-BINDING MOTIF PROTEIN 14B"/>
    <property type="match status" value="1"/>
</dbReference>
<dbReference type="InterPro" id="IPR012677">
    <property type="entry name" value="Nucleotide-bd_a/b_plait_sf"/>
</dbReference>
<feature type="compositionally biased region" description="Gly residues" evidence="6">
    <location>
        <begin position="45"/>
        <end position="55"/>
    </location>
</feature>
<dbReference type="GO" id="GO:0003729">
    <property type="term" value="F:mRNA binding"/>
    <property type="evidence" value="ECO:0007669"/>
    <property type="project" value="TreeGrafter"/>
</dbReference>
<dbReference type="Gramene" id="AET5Gv21036700.4">
    <property type="protein sequence ID" value="AET5Gv21036700.4"/>
    <property type="gene ID" value="AET5Gv21036700"/>
</dbReference>
<dbReference type="Proteomes" id="UP000015105">
    <property type="component" value="Chromosome 5D"/>
</dbReference>
<evidence type="ECO:0000256" key="2">
    <source>
        <dbReference type="ARBA" id="ARBA00022737"/>
    </source>
</evidence>
<dbReference type="SUPFAM" id="SSF54928">
    <property type="entry name" value="RNA-binding domain, RBD"/>
    <property type="match status" value="1"/>
</dbReference>
<evidence type="ECO:0000259" key="7">
    <source>
        <dbReference type="PROSITE" id="PS50102"/>
    </source>
</evidence>